<reference evidence="1" key="1">
    <citation type="submission" date="2015-10" db="EMBL/GenBank/DDBJ databases">
        <authorList>
            <person name="Gilbert D.G."/>
        </authorList>
    </citation>
    <scope>NUCLEOTIDE SEQUENCE</scope>
    <source>
        <strain evidence="1">Phyl III-seqv23</strain>
    </source>
</reference>
<dbReference type="EMBL" id="LN899819">
    <property type="protein sequence ID" value="CUV15793.1"/>
    <property type="molecule type" value="Genomic_DNA"/>
</dbReference>
<protein>
    <submittedName>
        <fullName evidence="1">Uncharacterized protein</fullName>
    </submittedName>
</protein>
<dbReference type="AlphaFoldDB" id="A0A0S4U233"/>
<organism evidence="1">
    <name type="scientific">Ralstonia solanacearum</name>
    <name type="common">Pseudomonas solanacearum</name>
    <dbReference type="NCBI Taxonomy" id="305"/>
    <lineage>
        <taxon>Bacteria</taxon>
        <taxon>Pseudomonadati</taxon>
        <taxon>Pseudomonadota</taxon>
        <taxon>Betaproteobacteria</taxon>
        <taxon>Burkholderiales</taxon>
        <taxon>Burkholderiaceae</taxon>
        <taxon>Ralstonia</taxon>
        <taxon>Ralstonia solanacearum species complex</taxon>
    </lineage>
</organism>
<sequence length="21" mass="2562">MSNRRSHKRVFLDEMECAVPR</sequence>
<evidence type="ECO:0000313" key="1">
    <source>
        <dbReference type="EMBL" id="CUV15793.1"/>
    </source>
</evidence>
<name>A0A0S4U233_RALSL</name>
<proteinExistence type="predicted"/>
<accession>A0A0S4U233</accession>
<gene>
    <name evidence="1" type="ORF">RUN39_v1_2330002</name>
</gene>